<reference evidence="9 10" key="1">
    <citation type="submission" date="2015-06" db="EMBL/GenBank/DDBJ databases">
        <title>Investigation of pathophysiology for high-risk pregnancy and development of treatment modality based on it.</title>
        <authorList>
            <person name="Kim B.-C."/>
            <person name="Lim S."/>
        </authorList>
    </citation>
    <scope>NUCLEOTIDE SEQUENCE [LARGE SCALE GENOMIC DNA]</scope>
    <source>
        <strain evidence="9 10">AD1-86</strain>
    </source>
</reference>
<dbReference type="STRING" id="1630135.DAD186_11520"/>
<accession>A0A1B0ZIM3</accession>
<evidence type="ECO:0000313" key="9">
    <source>
        <dbReference type="EMBL" id="ANP27702.1"/>
    </source>
</evidence>
<feature type="transmembrane region" description="Helical" evidence="7">
    <location>
        <begin position="154"/>
        <end position="177"/>
    </location>
</feature>
<feature type="domain" description="Glycine transporter" evidence="8">
    <location>
        <begin position="17"/>
        <end position="90"/>
    </location>
</feature>
<evidence type="ECO:0000256" key="7">
    <source>
        <dbReference type="SAM" id="Phobius"/>
    </source>
</evidence>
<keyword evidence="3" id="KW-1003">Cell membrane</keyword>
<evidence type="ECO:0000259" key="8">
    <source>
        <dbReference type="Pfam" id="PF03458"/>
    </source>
</evidence>
<feature type="transmembrane region" description="Helical" evidence="7">
    <location>
        <begin position="41"/>
        <end position="58"/>
    </location>
</feature>
<dbReference type="InterPro" id="IPR005115">
    <property type="entry name" value="Gly_transporter"/>
</dbReference>
<evidence type="ECO:0000256" key="3">
    <source>
        <dbReference type="ARBA" id="ARBA00022475"/>
    </source>
</evidence>
<dbReference type="PANTHER" id="PTHR30506">
    <property type="entry name" value="INNER MEMBRANE PROTEIN"/>
    <property type="match status" value="1"/>
</dbReference>
<feature type="transmembrane region" description="Helical" evidence="7">
    <location>
        <begin position="183"/>
        <end position="202"/>
    </location>
</feature>
<feature type="domain" description="Glycine transporter" evidence="8">
    <location>
        <begin position="103"/>
        <end position="177"/>
    </location>
</feature>
<feature type="transmembrane region" description="Helical" evidence="7">
    <location>
        <begin position="102"/>
        <end position="122"/>
    </location>
</feature>
<dbReference type="Pfam" id="PF03458">
    <property type="entry name" value="Gly_transporter"/>
    <property type="match status" value="2"/>
</dbReference>
<dbReference type="KEGG" id="dva:DAD186_11520"/>
<feature type="transmembrane region" description="Helical" evidence="7">
    <location>
        <begin position="128"/>
        <end position="147"/>
    </location>
</feature>
<comment type="subcellular location">
    <subcellularLocation>
        <location evidence="1">Cell membrane</location>
        <topology evidence="1">Multi-pass membrane protein</topology>
    </subcellularLocation>
</comment>
<evidence type="ECO:0000256" key="1">
    <source>
        <dbReference type="ARBA" id="ARBA00004651"/>
    </source>
</evidence>
<dbReference type="PANTHER" id="PTHR30506:SF3">
    <property type="entry name" value="UPF0126 INNER MEMBRANE PROTEIN YADS-RELATED"/>
    <property type="match status" value="1"/>
</dbReference>
<evidence type="ECO:0000256" key="6">
    <source>
        <dbReference type="ARBA" id="ARBA00023136"/>
    </source>
</evidence>
<keyword evidence="4 7" id="KW-0812">Transmembrane</keyword>
<dbReference type="Proteomes" id="UP000092596">
    <property type="component" value="Chromosome"/>
</dbReference>
<gene>
    <name evidence="9" type="ORF">DAD186_11520</name>
</gene>
<protein>
    <recommendedName>
        <fullName evidence="8">Glycine transporter domain-containing protein</fullName>
    </recommendedName>
</protein>
<sequence>MNTTPDHFLLTNQLLIAIDLIGVFVMGIVGGSLARRLQFDAVGYAVLGVISGLGGGIIRDLILNYGIPAAFANPLYLTVSLAGSAIAYVASSEGPMWRHTTTVLDCIALGLWAAIGTAKSMLVGLSPLPAVMLGVTTGIGGGVIRDMAVGRIPVVFGGGPLYATAALLTSVLTWLVYYFDLPAWTVLIAAGCGTLLAIFAQWKQWSLPTKTPDLTVTMSPSQLRAFARRVRKAERRRVAIETGAIPVVNLENDDLARDILENPPEAEP</sequence>
<feature type="transmembrane region" description="Helical" evidence="7">
    <location>
        <begin position="70"/>
        <end position="90"/>
    </location>
</feature>
<feature type="transmembrane region" description="Helical" evidence="7">
    <location>
        <begin position="14"/>
        <end position="34"/>
    </location>
</feature>
<proteinExistence type="inferred from homology"/>
<comment type="similarity">
    <text evidence="2">Belongs to the UPF0126 family.</text>
</comment>
<keyword evidence="6 7" id="KW-0472">Membrane</keyword>
<dbReference type="GO" id="GO:0005886">
    <property type="term" value="C:plasma membrane"/>
    <property type="evidence" value="ECO:0007669"/>
    <property type="project" value="UniProtKB-SubCell"/>
</dbReference>
<dbReference type="RefSeq" id="WP_065247859.1">
    <property type="nucleotide sequence ID" value="NZ_CP012117.1"/>
</dbReference>
<evidence type="ECO:0000256" key="2">
    <source>
        <dbReference type="ARBA" id="ARBA00008193"/>
    </source>
</evidence>
<keyword evidence="5 7" id="KW-1133">Transmembrane helix</keyword>
<dbReference type="AlphaFoldDB" id="A0A1B0ZIM3"/>
<evidence type="ECO:0000256" key="5">
    <source>
        <dbReference type="ARBA" id="ARBA00022989"/>
    </source>
</evidence>
<evidence type="ECO:0000313" key="10">
    <source>
        <dbReference type="Proteomes" id="UP000092596"/>
    </source>
</evidence>
<name>A0A1B0ZIM3_9MICO</name>
<evidence type="ECO:0000256" key="4">
    <source>
        <dbReference type="ARBA" id="ARBA00022692"/>
    </source>
</evidence>
<dbReference type="EMBL" id="CP012117">
    <property type="protein sequence ID" value="ANP27702.1"/>
    <property type="molecule type" value="Genomic_DNA"/>
</dbReference>
<organism evidence="9 10">
    <name type="scientific">Dermabacter vaginalis</name>
    <dbReference type="NCBI Taxonomy" id="1630135"/>
    <lineage>
        <taxon>Bacteria</taxon>
        <taxon>Bacillati</taxon>
        <taxon>Actinomycetota</taxon>
        <taxon>Actinomycetes</taxon>
        <taxon>Micrococcales</taxon>
        <taxon>Dermabacteraceae</taxon>
        <taxon>Dermabacter</taxon>
    </lineage>
</organism>